<dbReference type="SUPFAM" id="SSF143975">
    <property type="entry name" value="IlvD/EDD N-terminal domain-like"/>
    <property type="match status" value="1"/>
</dbReference>
<evidence type="ECO:0000259" key="7">
    <source>
        <dbReference type="Pfam" id="PF24877"/>
    </source>
</evidence>
<dbReference type="PANTHER" id="PTHR43183">
    <property type="entry name" value="HYPOTHETICAL DIHYDROXYACID DEHYDRATASE (EUROFUNG)-RELATED"/>
    <property type="match status" value="1"/>
</dbReference>
<dbReference type="GO" id="GO:0051536">
    <property type="term" value="F:iron-sulfur cluster binding"/>
    <property type="evidence" value="ECO:0007669"/>
    <property type="project" value="UniProtKB-KW"/>
</dbReference>
<comment type="caution">
    <text evidence="8">The sequence shown here is derived from an EMBL/GenBank/DDBJ whole genome shotgun (WGS) entry which is preliminary data.</text>
</comment>
<feature type="domain" description="Dihydroxy-acid/6-phosphogluconate dehydratase C-terminal" evidence="7">
    <location>
        <begin position="368"/>
        <end position="576"/>
    </location>
</feature>
<dbReference type="NCBIfam" id="NF004784">
    <property type="entry name" value="PRK06131.1"/>
    <property type="match status" value="1"/>
</dbReference>
<dbReference type="EC" id="4.2.1.9" evidence="8"/>
<evidence type="ECO:0000256" key="1">
    <source>
        <dbReference type="ARBA" id="ARBA00006486"/>
    </source>
</evidence>
<evidence type="ECO:0000259" key="6">
    <source>
        <dbReference type="Pfam" id="PF00920"/>
    </source>
</evidence>
<accession>A0A7W6FQL7</accession>
<dbReference type="EMBL" id="JACIDT010000005">
    <property type="protein sequence ID" value="MBB3926144.1"/>
    <property type="molecule type" value="Genomic_DNA"/>
</dbReference>
<feature type="domain" description="Dihydroxy-acid/6-phosphogluconate dehydratase N-terminal" evidence="6">
    <location>
        <begin position="45"/>
        <end position="358"/>
    </location>
</feature>
<protein>
    <submittedName>
        <fullName evidence="8">Dihydroxy-acid dehydratase</fullName>
        <ecNumber evidence="8">4.2.1.9</ecNumber>
    </submittedName>
</protein>
<organism evidence="8 9">
    <name type="scientific">Sphingobium jiangsuense</name>
    <dbReference type="NCBI Taxonomy" id="870476"/>
    <lineage>
        <taxon>Bacteria</taxon>
        <taxon>Pseudomonadati</taxon>
        <taxon>Pseudomonadota</taxon>
        <taxon>Alphaproteobacteria</taxon>
        <taxon>Sphingomonadales</taxon>
        <taxon>Sphingomonadaceae</taxon>
        <taxon>Sphingobium</taxon>
    </lineage>
</organism>
<dbReference type="InterPro" id="IPR000581">
    <property type="entry name" value="ILV_EDD_N"/>
</dbReference>
<dbReference type="InterPro" id="IPR037237">
    <property type="entry name" value="IlvD/EDD_N"/>
</dbReference>
<sequence>MTDTPKNQLRSRAWFNNPDNIDMTSLYLERYLNFGISLEELRSGRPIIGIAQTGSDLSPCNRHHLVLAERIREGIREAGGIALEFPVHPIQETGKRPTAGLDRNLAYLGLVEALYGYPLDGVVLTTGCDKTTPACLMAAATVNIPAIALSVGPMLNGWHKGERTGSGTIVWKGRQMMAAGELDEEGFIKLVASSAPSTGYCNTMGTATTMNSLAEALGMMLPGSAAIPAPYRDRQEVAYHTGKRIVDMVREDLKPSDILTLDAFRNAIVVNSAIGGSTNAPIHLAALARHIGVDLPLKDWETLGHKIPLLVNLQPAGDYLGEDYYRAGGVPAVIAQLMAQGLIREDALTVNGRTIGENCRGAMIEDEKVIRPFDRPLKEEAGFLVMTGNLFDAAIMKTSVISEEFRQRYLSNPDDPDAFEGPAVVFDGPEDYHRRIDDPSLGITPETLLFMRGAGPIGYPGAAEVVNMRPPSYLITEGVNALPCIGDGRQSGTSGSPSILNASPEAAANGGLALLRTGDRVRMDLKKGRVDVLISDEELAERRAALLAQGGYPYPESQTPWQEIQRAVIGQMNTGAILEGAEKYQRIAQTRGLPRDNH</sequence>
<evidence type="ECO:0000313" key="8">
    <source>
        <dbReference type="EMBL" id="MBB3926144.1"/>
    </source>
</evidence>
<dbReference type="Gene3D" id="3.50.30.80">
    <property type="entry name" value="IlvD/EDD C-terminal domain-like"/>
    <property type="match status" value="1"/>
</dbReference>
<keyword evidence="3" id="KW-0408">Iron</keyword>
<evidence type="ECO:0000256" key="2">
    <source>
        <dbReference type="ARBA" id="ARBA00022723"/>
    </source>
</evidence>
<dbReference type="Pfam" id="PF24877">
    <property type="entry name" value="ILV_EDD_C"/>
    <property type="match status" value="1"/>
</dbReference>
<evidence type="ECO:0000256" key="4">
    <source>
        <dbReference type="ARBA" id="ARBA00023014"/>
    </source>
</evidence>
<dbReference type="InterPro" id="IPR056740">
    <property type="entry name" value="ILV_EDD_C"/>
</dbReference>
<dbReference type="PANTHER" id="PTHR43183:SF1">
    <property type="entry name" value="HYPOTHETICAL DIHYDROXY-ACID DEHYDRATASE (EUROFUNG)-RELATED"/>
    <property type="match status" value="1"/>
</dbReference>
<dbReference type="InterPro" id="IPR052352">
    <property type="entry name" value="Sugar_Degrad_Dehydratases"/>
</dbReference>
<dbReference type="NCBIfam" id="NF009560">
    <property type="entry name" value="PRK13017.1"/>
    <property type="match status" value="1"/>
</dbReference>
<evidence type="ECO:0000313" key="9">
    <source>
        <dbReference type="Proteomes" id="UP000571950"/>
    </source>
</evidence>
<dbReference type="Proteomes" id="UP000571950">
    <property type="component" value="Unassembled WGS sequence"/>
</dbReference>
<reference evidence="8 9" key="1">
    <citation type="submission" date="2020-08" db="EMBL/GenBank/DDBJ databases">
        <title>Genomic Encyclopedia of Type Strains, Phase IV (KMG-IV): sequencing the most valuable type-strain genomes for metagenomic binning, comparative biology and taxonomic classification.</title>
        <authorList>
            <person name="Goeker M."/>
        </authorList>
    </citation>
    <scope>NUCLEOTIDE SEQUENCE [LARGE SCALE GENOMIC DNA]</scope>
    <source>
        <strain evidence="8 9">DSM 26189</strain>
    </source>
</reference>
<dbReference type="SUPFAM" id="SSF52016">
    <property type="entry name" value="LeuD/IlvD-like"/>
    <property type="match status" value="1"/>
</dbReference>
<dbReference type="AlphaFoldDB" id="A0A7W6FQL7"/>
<evidence type="ECO:0000256" key="5">
    <source>
        <dbReference type="ARBA" id="ARBA00023239"/>
    </source>
</evidence>
<keyword evidence="2" id="KW-0479">Metal-binding</keyword>
<dbReference type="InterPro" id="IPR020558">
    <property type="entry name" value="DiOHA_6PGluconate_deHydtase_CS"/>
</dbReference>
<keyword evidence="4" id="KW-0411">Iron-sulfur</keyword>
<dbReference type="Pfam" id="PF00920">
    <property type="entry name" value="ILVD_EDD_N"/>
    <property type="match status" value="1"/>
</dbReference>
<dbReference type="GO" id="GO:0004160">
    <property type="term" value="F:dihydroxy-acid dehydratase activity"/>
    <property type="evidence" value="ECO:0007669"/>
    <property type="project" value="UniProtKB-EC"/>
</dbReference>
<dbReference type="RefSeq" id="WP_188071677.1">
    <property type="nucleotide sequence ID" value="NZ_BSPS01000053.1"/>
</dbReference>
<evidence type="ECO:0000256" key="3">
    <source>
        <dbReference type="ARBA" id="ARBA00023004"/>
    </source>
</evidence>
<dbReference type="PROSITE" id="PS00886">
    <property type="entry name" value="ILVD_EDD_1"/>
    <property type="match status" value="1"/>
</dbReference>
<keyword evidence="9" id="KW-1185">Reference proteome</keyword>
<comment type="similarity">
    <text evidence="1">Belongs to the IlvD/Edd family.</text>
</comment>
<name>A0A7W6FQL7_9SPHN</name>
<dbReference type="InterPro" id="IPR042096">
    <property type="entry name" value="Dihydro-acid_dehy_C"/>
</dbReference>
<keyword evidence="5 8" id="KW-0456">Lyase</keyword>
<proteinExistence type="inferred from homology"/>
<gene>
    <name evidence="8" type="ORF">GGR43_001859</name>
</gene>
<dbReference type="GO" id="GO:0046872">
    <property type="term" value="F:metal ion binding"/>
    <property type="evidence" value="ECO:0007669"/>
    <property type="project" value="UniProtKB-KW"/>
</dbReference>